<dbReference type="AlphaFoldDB" id="A0A5N7MPF5"/>
<dbReference type="InterPro" id="IPR031157">
    <property type="entry name" value="G_TR_CS"/>
</dbReference>
<dbReference type="NCBIfam" id="TIGR02034">
    <property type="entry name" value="CysN"/>
    <property type="match status" value="1"/>
</dbReference>
<dbReference type="CDD" id="cd04166">
    <property type="entry name" value="CysN_ATPS"/>
    <property type="match status" value="1"/>
</dbReference>
<evidence type="ECO:0000256" key="2">
    <source>
        <dbReference type="ARBA" id="ARBA00002357"/>
    </source>
</evidence>
<dbReference type="Gene3D" id="3.40.50.300">
    <property type="entry name" value="P-loop containing nucleotide triphosphate hydrolases"/>
    <property type="match status" value="1"/>
</dbReference>
<name>A0A5N7MPF5_9HYPH</name>
<dbReference type="CDD" id="cd04095">
    <property type="entry name" value="CysN_NoDQ_III"/>
    <property type="match status" value="1"/>
</dbReference>
<evidence type="ECO:0000256" key="1">
    <source>
        <dbReference type="ARBA" id="ARBA00001823"/>
    </source>
</evidence>
<dbReference type="NCBIfam" id="NF003478">
    <property type="entry name" value="PRK05124.1"/>
    <property type="match status" value="1"/>
</dbReference>
<gene>
    <name evidence="11 13" type="primary">cysN</name>
    <name evidence="13" type="ORF">FS320_11830</name>
</gene>
<feature type="domain" description="Tr-type G" evidence="12">
    <location>
        <begin position="22"/>
        <end position="236"/>
    </location>
</feature>
<sequence>MTVRPAPDSFLLEDYLAAHERKSLLRFITCGSVDDGKSTLIGRLLYESKRLYDDQLATLEHDSRKHGTQGGGIDFALLVDGLASEREQGITIDVAYRFFSTDRRTFIVADTPGHEQYTRNMATGASTADVAILLIDARKGLTRQTRRHALLVSMLGIRHVALAINKMDLVEWSEERFKQISAEFRTFSANLGFDQIAAIPLSALHGDNVVEPSTHTVWYAGPTLLSYLETVEVEQKADAEPFRMPVQWVNRPNPEFRGFAGFVTSGRVRSGDRVRILPSGLETSVAQIVTMDGELNEAIAGQSVTLTLSDEVDISRGDVIASLERQAQVSDKLDARLFWMATEHLKEGDQFLLKIGAASVPARVVRVRQRIDLASLASVPVSSLGANDIGHVVLALDQPVAFDPYTESRRTGGFILIDRESFDTVAIGLVDGAVAEQPVSLQVARNNAPLAWIKWTGEQKRRSALKAMSWRIIGSVATVGAAIALSQDIRLAAAIGATEVVTKLVLYYGHERLWARIRYGLSVATGHHGGGPQSSGAK</sequence>
<comment type="function">
    <text evidence="11">With CysD forms the ATP sulfurylase (ATPS) that catalyzes the adenylation of sulfate producing adenosine 5'-phosphosulfate (APS) and diphosphate, the first enzymatic step in sulfur assimilation pathway. APS synthesis involves the formation of a high-energy phosphoric-sulfuric acid anhydride bond driven by GTP hydrolysis by CysN coupled to ATP hydrolysis by CysD.</text>
</comment>
<evidence type="ECO:0000256" key="8">
    <source>
        <dbReference type="ARBA" id="ARBA00023134"/>
    </source>
</evidence>
<dbReference type="SUPFAM" id="SSF52540">
    <property type="entry name" value="P-loop containing nucleoside triphosphate hydrolases"/>
    <property type="match status" value="1"/>
</dbReference>
<comment type="function">
    <text evidence="2">APS kinase catalyzes the synthesis of activated sulfate.</text>
</comment>
<evidence type="ECO:0000256" key="3">
    <source>
        <dbReference type="ARBA" id="ARBA00011760"/>
    </source>
</evidence>
<protein>
    <recommendedName>
        <fullName evidence="11">Sulfate adenylyltransferase subunit 1</fullName>
        <ecNumber evidence="11">2.7.7.4</ecNumber>
    </recommendedName>
    <alternativeName>
        <fullName evidence="11">ATP-sulfurylase large subunit</fullName>
    </alternativeName>
    <alternativeName>
        <fullName evidence="11">Sulfate adenylate transferase</fullName>
        <shortName evidence="11">SAT</shortName>
    </alternativeName>
</protein>
<dbReference type="InterPro" id="IPR044139">
    <property type="entry name" value="CysN_NoDQ_III"/>
</dbReference>
<dbReference type="PANTHER" id="PTHR23115">
    <property type="entry name" value="TRANSLATION FACTOR"/>
    <property type="match status" value="1"/>
</dbReference>
<feature type="binding site" evidence="11">
    <location>
        <begin position="110"/>
        <end position="114"/>
    </location>
    <ligand>
        <name>GTP</name>
        <dbReference type="ChEBI" id="CHEBI:37565"/>
    </ligand>
</feature>
<dbReference type="GO" id="GO:0004020">
    <property type="term" value="F:adenylylsulfate kinase activity"/>
    <property type="evidence" value="ECO:0007669"/>
    <property type="project" value="UniProtKB-EC"/>
</dbReference>
<dbReference type="PRINTS" id="PR00315">
    <property type="entry name" value="ELONGATNFCT"/>
</dbReference>
<dbReference type="Pfam" id="PF22594">
    <property type="entry name" value="GTP-eEF1A_C"/>
    <property type="match status" value="1"/>
</dbReference>
<dbReference type="InterPro" id="IPR044138">
    <property type="entry name" value="CysN_II"/>
</dbReference>
<evidence type="ECO:0000256" key="10">
    <source>
        <dbReference type="ARBA" id="ARBA00049370"/>
    </source>
</evidence>
<accession>A0A5N7MPF5</accession>
<proteinExistence type="inferred from homology"/>
<dbReference type="InterPro" id="IPR005225">
    <property type="entry name" value="Small_GTP-bd"/>
</dbReference>
<dbReference type="FunFam" id="3.40.50.300:FF:000119">
    <property type="entry name" value="Sulfate adenylyltransferase subunit 1"/>
    <property type="match status" value="1"/>
</dbReference>
<dbReference type="RefSeq" id="WP_152711696.1">
    <property type="nucleotide sequence ID" value="NZ_VOSJ01000034.1"/>
</dbReference>
<reference evidence="13 14" key="1">
    <citation type="journal article" date="2019" name="Syst. Appl. Microbiol.">
        <title>Microvirga tunisiensis sp. nov., a root nodule symbiotic bacterium isolated from Lupinus micranthus and L. luteus grown in Northern Tunisia.</title>
        <authorList>
            <person name="Msaddak A."/>
            <person name="Rejili M."/>
            <person name="Duran D."/>
            <person name="Mars M."/>
            <person name="Palacios J.M."/>
            <person name="Ruiz-Argueso T."/>
            <person name="Rey L."/>
            <person name="Imperial J."/>
        </authorList>
    </citation>
    <scope>NUCLEOTIDE SEQUENCE [LARGE SCALE GENOMIC DNA]</scope>
    <source>
        <strain evidence="13 14">Lmie10</strain>
    </source>
</reference>
<dbReference type="InterPro" id="IPR009001">
    <property type="entry name" value="Transl_elong_EF1A/Init_IF2_C"/>
</dbReference>
<comment type="similarity">
    <text evidence="11">Belongs to the TRAFAC class translation factor GTPase superfamily. Classic translation factor GTPase family. CysN/NodQ subfamily.</text>
</comment>
<dbReference type="GO" id="GO:0005524">
    <property type="term" value="F:ATP binding"/>
    <property type="evidence" value="ECO:0007669"/>
    <property type="project" value="UniProtKB-KW"/>
</dbReference>
<dbReference type="PROSITE" id="PS51722">
    <property type="entry name" value="G_TR_2"/>
    <property type="match status" value="1"/>
</dbReference>
<dbReference type="GO" id="GO:0000103">
    <property type="term" value="P:sulfate assimilation"/>
    <property type="evidence" value="ECO:0007669"/>
    <property type="project" value="UniProtKB-UniRule"/>
</dbReference>
<dbReference type="InterPro" id="IPR018638">
    <property type="entry name" value="DUF2061_membrane"/>
</dbReference>
<comment type="subunit">
    <text evidence="11">Heterodimer composed of CysD, the smaller subunit, and CysN.</text>
</comment>
<dbReference type="SUPFAM" id="SSF50465">
    <property type="entry name" value="EF-Tu/eEF-1alpha/eIF2-gamma C-terminal domain"/>
    <property type="match status" value="1"/>
</dbReference>
<dbReference type="InterPro" id="IPR027417">
    <property type="entry name" value="P-loop_NTPase"/>
</dbReference>
<dbReference type="Pfam" id="PF03144">
    <property type="entry name" value="GTP_EFTU_D2"/>
    <property type="match status" value="1"/>
</dbReference>
<keyword evidence="5 11" id="KW-0548">Nucleotidyltransferase</keyword>
<dbReference type="EC" id="2.7.7.4" evidence="11"/>
<keyword evidence="8 11" id="KW-0342">GTP-binding</keyword>
<evidence type="ECO:0000313" key="13">
    <source>
        <dbReference type="EMBL" id="MPR25896.1"/>
    </source>
</evidence>
<comment type="subunit">
    <text evidence="3">Sulfate-activating enzymes, NodP and NodQ, may be physically associated.</text>
</comment>
<comment type="catalytic activity">
    <reaction evidence="10 11">
        <text>sulfate + ATP + H(+) = adenosine 5'-phosphosulfate + diphosphate</text>
        <dbReference type="Rhea" id="RHEA:18133"/>
        <dbReference type="ChEBI" id="CHEBI:15378"/>
        <dbReference type="ChEBI" id="CHEBI:16189"/>
        <dbReference type="ChEBI" id="CHEBI:30616"/>
        <dbReference type="ChEBI" id="CHEBI:33019"/>
        <dbReference type="ChEBI" id="CHEBI:58243"/>
        <dbReference type="EC" id="2.7.7.4"/>
    </reaction>
</comment>
<comment type="caution">
    <text evidence="13">The sequence shown here is derived from an EMBL/GenBank/DDBJ whole genome shotgun (WGS) entry which is preliminary data.</text>
</comment>
<comment type="function">
    <text evidence="9">Proposed to provide activated sulfate for transfer to Nod factor. ATP sulfurylase may be the GTPase, regulating ATP sulfurylase activity.</text>
</comment>
<dbReference type="SUPFAM" id="SSF50447">
    <property type="entry name" value="Translation proteins"/>
    <property type="match status" value="1"/>
</dbReference>
<comment type="catalytic activity">
    <reaction evidence="1">
        <text>adenosine 5'-phosphosulfate + ATP = 3'-phosphoadenylyl sulfate + ADP + H(+)</text>
        <dbReference type="Rhea" id="RHEA:24152"/>
        <dbReference type="ChEBI" id="CHEBI:15378"/>
        <dbReference type="ChEBI" id="CHEBI:30616"/>
        <dbReference type="ChEBI" id="CHEBI:58243"/>
        <dbReference type="ChEBI" id="CHEBI:58339"/>
        <dbReference type="ChEBI" id="CHEBI:456216"/>
        <dbReference type="EC" id="2.7.1.25"/>
    </reaction>
</comment>
<keyword evidence="14" id="KW-1185">Reference proteome</keyword>
<dbReference type="InterPro" id="IPR009000">
    <property type="entry name" value="Transl_B-barrel_sf"/>
</dbReference>
<evidence type="ECO:0000256" key="5">
    <source>
        <dbReference type="ARBA" id="ARBA00022695"/>
    </source>
</evidence>
<evidence type="ECO:0000256" key="7">
    <source>
        <dbReference type="ARBA" id="ARBA00022840"/>
    </source>
</evidence>
<dbReference type="Proteomes" id="UP000403266">
    <property type="component" value="Unassembled WGS sequence"/>
</dbReference>
<dbReference type="GO" id="GO:0070814">
    <property type="term" value="P:hydrogen sulfide biosynthetic process"/>
    <property type="evidence" value="ECO:0007669"/>
    <property type="project" value="UniProtKB-UniRule"/>
</dbReference>
<evidence type="ECO:0000256" key="11">
    <source>
        <dbReference type="HAMAP-Rule" id="MF_00062"/>
    </source>
</evidence>
<keyword evidence="7 11" id="KW-0067">ATP-binding</keyword>
<keyword evidence="4 11" id="KW-0808">Transferase</keyword>
<dbReference type="Gene3D" id="2.40.30.10">
    <property type="entry name" value="Translation factors"/>
    <property type="match status" value="2"/>
</dbReference>
<evidence type="ECO:0000313" key="14">
    <source>
        <dbReference type="Proteomes" id="UP000403266"/>
    </source>
</evidence>
<dbReference type="InterPro" id="IPR050100">
    <property type="entry name" value="TRAFAC_GTPase_members"/>
</dbReference>
<evidence type="ECO:0000259" key="12">
    <source>
        <dbReference type="PROSITE" id="PS51722"/>
    </source>
</evidence>
<evidence type="ECO:0000256" key="9">
    <source>
        <dbReference type="ARBA" id="ARBA00024872"/>
    </source>
</evidence>
<dbReference type="Pfam" id="PF09834">
    <property type="entry name" value="DUF2061"/>
    <property type="match status" value="1"/>
</dbReference>
<dbReference type="InterPro" id="IPR011779">
    <property type="entry name" value="SO4_adenylTrfase_lsu"/>
</dbReference>
<dbReference type="Pfam" id="PF00009">
    <property type="entry name" value="GTP_EFTU"/>
    <property type="match status" value="1"/>
</dbReference>
<feature type="binding site" evidence="11">
    <location>
        <begin position="165"/>
        <end position="168"/>
    </location>
    <ligand>
        <name>GTP</name>
        <dbReference type="ChEBI" id="CHEBI:37565"/>
    </ligand>
</feature>
<evidence type="ECO:0000256" key="4">
    <source>
        <dbReference type="ARBA" id="ARBA00022679"/>
    </source>
</evidence>
<dbReference type="InterPro" id="IPR054696">
    <property type="entry name" value="GTP-eEF1A_C"/>
</dbReference>
<dbReference type="HAMAP" id="MF_00062">
    <property type="entry name" value="Sulf_adenylyltr_sub1"/>
    <property type="match status" value="1"/>
</dbReference>
<dbReference type="InterPro" id="IPR041757">
    <property type="entry name" value="CysN_GTP-bd"/>
</dbReference>
<feature type="binding site" evidence="11">
    <location>
        <begin position="31"/>
        <end position="38"/>
    </location>
    <ligand>
        <name>GTP</name>
        <dbReference type="ChEBI" id="CHEBI:37565"/>
    </ligand>
</feature>
<dbReference type="EMBL" id="VOSK01000034">
    <property type="protein sequence ID" value="MPR25896.1"/>
    <property type="molecule type" value="Genomic_DNA"/>
</dbReference>
<dbReference type="GO" id="GO:0004781">
    <property type="term" value="F:sulfate adenylyltransferase (ATP) activity"/>
    <property type="evidence" value="ECO:0007669"/>
    <property type="project" value="UniProtKB-UniRule"/>
</dbReference>
<evidence type="ECO:0000256" key="6">
    <source>
        <dbReference type="ARBA" id="ARBA00022741"/>
    </source>
</evidence>
<dbReference type="GO" id="GO:0005525">
    <property type="term" value="F:GTP binding"/>
    <property type="evidence" value="ECO:0007669"/>
    <property type="project" value="UniProtKB-UniRule"/>
</dbReference>
<dbReference type="InterPro" id="IPR004161">
    <property type="entry name" value="EFTu-like_2"/>
</dbReference>
<dbReference type="UniPathway" id="UPA00140">
    <property type="reaction ID" value="UER00204"/>
</dbReference>
<dbReference type="CDD" id="cd03695">
    <property type="entry name" value="CysN_NodQ_II"/>
    <property type="match status" value="1"/>
</dbReference>
<dbReference type="NCBIfam" id="TIGR00231">
    <property type="entry name" value="small_GTP"/>
    <property type="match status" value="1"/>
</dbReference>
<dbReference type="PROSITE" id="PS00301">
    <property type="entry name" value="G_TR_1"/>
    <property type="match status" value="1"/>
</dbReference>
<dbReference type="OrthoDB" id="9804504at2"/>
<keyword evidence="6 11" id="KW-0547">Nucleotide-binding</keyword>
<dbReference type="GO" id="GO:0003924">
    <property type="term" value="F:GTPase activity"/>
    <property type="evidence" value="ECO:0007669"/>
    <property type="project" value="InterPro"/>
</dbReference>
<comment type="pathway">
    <text evidence="11">Sulfur metabolism; hydrogen sulfide biosynthesis; sulfite from sulfate: step 1/3.</text>
</comment>
<organism evidence="13 14">
    <name type="scientific">Microvirga tunisiensis</name>
    <dbReference type="NCBI Taxonomy" id="2108360"/>
    <lineage>
        <taxon>Bacteria</taxon>
        <taxon>Pseudomonadati</taxon>
        <taxon>Pseudomonadota</taxon>
        <taxon>Alphaproteobacteria</taxon>
        <taxon>Hyphomicrobiales</taxon>
        <taxon>Methylobacteriaceae</taxon>
        <taxon>Microvirga</taxon>
    </lineage>
</organism>
<dbReference type="InterPro" id="IPR000795">
    <property type="entry name" value="T_Tr_GTP-bd_dom"/>
</dbReference>